<reference evidence="3" key="1">
    <citation type="submission" date="2020-11" db="EMBL/GenBank/DDBJ databases">
        <authorList>
            <person name="Tran Van P."/>
        </authorList>
    </citation>
    <scope>NUCLEOTIDE SEQUENCE</scope>
</reference>
<gene>
    <name evidence="3" type="ORF">ONB1V03_LOCUS1781</name>
</gene>
<evidence type="ECO:0000313" key="4">
    <source>
        <dbReference type="Proteomes" id="UP000728032"/>
    </source>
</evidence>
<proteinExistence type="inferred from homology"/>
<dbReference type="Pfam" id="PF03096">
    <property type="entry name" value="Ndr"/>
    <property type="match status" value="1"/>
</dbReference>
<dbReference type="Proteomes" id="UP000728032">
    <property type="component" value="Unassembled WGS sequence"/>
</dbReference>
<organism evidence="3">
    <name type="scientific">Oppiella nova</name>
    <dbReference type="NCBI Taxonomy" id="334625"/>
    <lineage>
        <taxon>Eukaryota</taxon>
        <taxon>Metazoa</taxon>
        <taxon>Ecdysozoa</taxon>
        <taxon>Arthropoda</taxon>
        <taxon>Chelicerata</taxon>
        <taxon>Arachnida</taxon>
        <taxon>Acari</taxon>
        <taxon>Acariformes</taxon>
        <taxon>Sarcoptiformes</taxon>
        <taxon>Oribatida</taxon>
        <taxon>Brachypylina</taxon>
        <taxon>Oppioidea</taxon>
        <taxon>Oppiidae</taxon>
        <taxon>Oppiella</taxon>
    </lineage>
</organism>
<keyword evidence="4" id="KW-1185">Reference proteome</keyword>
<feature type="region of interest" description="Disordered" evidence="2">
    <location>
        <begin position="350"/>
        <end position="386"/>
    </location>
</feature>
<evidence type="ECO:0000256" key="1">
    <source>
        <dbReference type="ARBA" id="ARBA00005598"/>
    </source>
</evidence>
<dbReference type="EMBL" id="CAJPVJ010000357">
    <property type="protein sequence ID" value="CAG2162182.1"/>
    <property type="molecule type" value="Genomic_DNA"/>
</dbReference>
<evidence type="ECO:0000313" key="3">
    <source>
        <dbReference type="EMBL" id="CAD7639107.1"/>
    </source>
</evidence>
<dbReference type="SUPFAM" id="SSF53474">
    <property type="entry name" value="alpha/beta-Hydrolases"/>
    <property type="match status" value="1"/>
</dbReference>
<dbReference type="EMBL" id="OC915182">
    <property type="protein sequence ID" value="CAD7639107.1"/>
    <property type="molecule type" value="Genomic_DNA"/>
</dbReference>
<dbReference type="PANTHER" id="PTHR11034">
    <property type="entry name" value="N-MYC DOWNSTREAM REGULATED"/>
    <property type="match status" value="1"/>
</dbReference>
<dbReference type="OrthoDB" id="741027at2759"/>
<sequence>MDMSSIELLNVESVSPLMRSLHKTDELYGEERVDTPWGQLCVLHQGMDVSLGKPVILTYHDLGLNTVSNFQAFFNFMDIKLLLQSFCVFHVTAPGMEDNAPPLPDNYVYPTLDQMAQQIQSVCKHYSIKTFIGFGVGAGANILCRFALNSPDVVDGLFLINPTSTQSSWSEWLFQKLNVYYLGSGNNNNGASVSPFPVTTQNYLMWHHFGKQTEDRNRDLVETYRTYFSGRSMNARNLSLFIDSYIKRTDLGIARGDKERSFKCSVLVLCGALSPHVDDTVTMNGRLDPSNSTWMKLSDCAMVLEEQPGKVSEAFRLFLQGLGYALTAYERRRSSLRKMSLSSDSGDAINGNTLNGLNGSDSRKNSIDEESTEGGVHIVENPIANR</sequence>
<dbReference type="InterPro" id="IPR004142">
    <property type="entry name" value="NDRG"/>
</dbReference>
<protein>
    <submittedName>
        <fullName evidence="3">Uncharacterized protein</fullName>
    </submittedName>
</protein>
<dbReference type="AlphaFoldDB" id="A0A7R9QAT9"/>
<name>A0A7R9QAT9_9ACAR</name>
<dbReference type="Gene3D" id="3.40.50.1820">
    <property type="entry name" value="alpha/beta hydrolase"/>
    <property type="match status" value="1"/>
</dbReference>
<accession>A0A7R9QAT9</accession>
<evidence type="ECO:0000256" key="2">
    <source>
        <dbReference type="SAM" id="MobiDB-lite"/>
    </source>
</evidence>
<comment type="similarity">
    <text evidence="1">Belongs to the NDRG family.</text>
</comment>
<dbReference type="InterPro" id="IPR029058">
    <property type="entry name" value="AB_hydrolase_fold"/>
</dbReference>
<feature type="compositionally biased region" description="Polar residues" evidence="2">
    <location>
        <begin position="350"/>
        <end position="360"/>
    </location>
</feature>